<organism evidence="2 3">
    <name type="scientific">Virgisporangium ochraceum</name>
    <dbReference type="NCBI Taxonomy" id="65505"/>
    <lineage>
        <taxon>Bacteria</taxon>
        <taxon>Bacillati</taxon>
        <taxon>Actinomycetota</taxon>
        <taxon>Actinomycetes</taxon>
        <taxon>Micromonosporales</taxon>
        <taxon>Micromonosporaceae</taxon>
        <taxon>Virgisporangium</taxon>
    </lineage>
</organism>
<reference evidence="2" key="1">
    <citation type="submission" date="2021-01" db="EMBL/GenBank/DDBJ databases">
        <title>Whole genome shotgun sequence of Virgisporangium ochraceum NBRC 16418.</title>
        <authorList>
            <person name="Komaki H."/>
            <person name="Tamura T."/>
        </authorList>
    </citation>
    <scope>NUCLEOTIDE SEQUENCE</scope>
    <source>
        <strain evidence="2">NBRC 16418</strain>
    </source>
</reference>
<proteinExistence type="predicted"/>
<evidence type="ECO:0000313" key="3">
    <source>
        <dbReference type="Proteomes" id="UP000635606"/>
    </source>
</evidence>
<accession>A0A8J4EGT8</accession>
<comment type="caution">
    <text evidence="2">The sequence shown here is derived from an EMBL/GenBank/DDBJ whole genome shotgun (WGS) entry which is preliminary data.</text>
</comment>
<keyword evidence="3" id="KW-1185">Reference proteome</keyword>
<dbReference type="Proteomes" id="UP000635606">
    <property type="component" value="Unassembled WGS sequence"/>
</dbReference>
<dbReference type="AlphaFoldDB" id="A0A8J4EGT8"/>
<name>A0A8J4EGT8_9ACTN</name>
<sequence length="144" mass="15248">MGRAGDGRDDTTALTILSVAVAAATGDGFSAPSAFGQFLAAAAGGPGRHAGRLRCPSGDPLTANAWRSAQRDELLRWRDAGRPPDEGLRVLERELDHKERLLPDRRAAAIVGEGGGAEPRAGRRSAPFRVPIRRGARLHPSTPR</sequence>
<protein>
    <submittedName>
        <fullName evidence="2">Uncharacterized protein</fullName>
    </submittedName>
</protein>
<evidence type="ECO:0000313" key="2">
    <source>
        <dbReference type="EMBL" id="GIJ75145.1"/>
    </source>
</evidence>
<gene>
    <name evidence="2" type="ORF">Voc01_100620</name>
</gene>
<feature type="region of interest" description="Disordered" evidence="1">
    <location>
        <begin position="110"/>
        <end position="144"/>
    </location>
</feature>
<dbReference type="EMBL" id="BOPH01000149">
    <property type="protein sequence ID" value="GIJ75145.1"/>
    <property type="molecule type" value="Genomic_DNA"/>
</dbReference>
<evidence type="ECO:0000256" key="1">
    <source>
        <dbReference type="SAM" id="MobiDB-lite"/>
    </source>
</evidence>